<dbReference type="EMBL" id="OU963871">
    <property type="protein sequence ID" value="CAH0383356.1"/>
    <property type="molecule type" value="Genomic_DNA"/>
</dbReference>
<keyword evidence="2" id="KW-0560">Oxidoreductase</keyword>
<dbReference type="InterPro" id="IPR002347">
    <property type="entry name" value="SDR_fam"/>
</dbReference>
<organism evidence="4 5">
    <name type="scientific">Bemisia tabaci</name>
    <name type="common">Sweetpotato whitefly</name>
    <name type="synonym">Aleurodes tabaci</name>
    <dbReference type="NCBI Taxonomy" id="7038"/>
    <lineage>
        <taxon>Eukaryota</taxon>
        <taxon>Metazoa</taxon>
        <taxon>Ecdysozoa</taxon>
        <taxon>Arthropoda</taxon>
        <taxon>Hexapoda</taxon>
        <taxon>Insecta</taxon>
        <taxon>Pterygota</taxon>
        <taxon>Neoptera</taxon>
        <taxon>Paraneoptera</taxon>
        <taxon>Hemiptera</taxon>
        <taxon>Sternorrhyncha</taxon>
        <taxon>Aleyrodoidea</taxon>
        <taxon>Aleyrodidae</taxon>
        <taxon>Aleyrodinae</taxon>
        <taxon>Bemisia</taxon>
    </lineage>
</organism>
<gene>
    <name evidence="4" type="ORF">BEMITA_LOCUS2814</name>
</gene>
<dbReference type="PANTHER" id="PTHR43544">
    <property type="entry name" value="SHORT-CHAIN DEHYDROGENASE/REDUCTASE"/>
    <property type="match status" value="1"/>
</dbReference>
<dbReference type="Proteomes" id="UP001152759">
    <property type="component" value="Chromosome 10"/>
</dbReference>
<reference evidence="4" key="1">
    <citation type="submission" date="2021-12" db="EMBL/GenBank/DDBJ databases">
        <authorList>
            <person name="King R."/>
        </authorList>
    </citation>
    <scope>NUCLEOTIDE SEQUENCE</scope>
</reference>
<evidence type="ECO:0000256" key="1">
    <source>
        <dbReference type="ARBA" id="ARBA00022857"/>
    </source>
</evidence>
<dbReference type="PANTHER" id="PTHR43544:SF7">
    <property type="entry name" value="NADB-LER2"/>
    <property type="match status" value="1"/>
</dbReference>
<dbReference type="PRINTS" id="PR00081">
    <property type="entry name" value="GDHRDH"/>
</dbReference>
<dbReference type="GO" id="GO:0005737">
    <property type="term" value="C:cytoplasm"/>
    <property type="evidence" value="ECO:0007669"/>
    <property type="project" value="TreeGrafter"/>
</dbReference>
<dbReference type="Pfam" id="PF00106">
    <property type="entry name" value="adh_short"/>
    <property type="match status" value="1"/>
</dbReference>
<dbReference type="GO" id="GO:0016491">
    <property type="term" value="F:oxidoreductase activity"/>
    <property type="evidence" value="ECO:0007669"/>
    <property type="project" value="UniProtKB-KW"/>
</dbReference>
<evidence type="ECO:0000256" key="2">
    <source>
        <dbReference type="ARBA" id="ARBA00023002"/>
    </source>
</evidence>
<sequence length="262" mass="28308">MEMIQSVLVTGASRGIGLEFVEQFLTSDSLQANIIIATCRSPETATALQELSKSSERVHILKLDVTQFDTYKEFALQVGSIVGDKGLTLLINSAGIAEGSLEDTLLDITPQRFISHFTTNSIAPVILTQALYPLLKQSAQVNSSETNNGLGIKRAAVINNTSILGSIKKCGSHIPRNWSYNESKAALNMSTQALAAELEKDGILVESIHPGVVRTDMTKGVEDTFPMIDKITSVEGIIAAMVHLKGKNKDGFLDYKGNVLPF</sequence>
<protein>
    <submittedName>
        <fullName evidence="4">Uncharacterized protein</fullName>
    </submittedName>
</protein>
<evidence type="ECO:0000256" key="3">
    <source>
        <dbReference type="RuleBase" id="RU000363"/>
    </source>
</evidence>
<evidence type="ECO:0000313" key="5">
    <source>
        <dbReference type="Proteomes" id="UP001152759"/>
    </source>
</evidence>
<comment type="similarity">
    <text evidence="3">Belongs to the short-chain dehydrogenases/reductases (SDR) family.</text>
</comment>
<name>A0A9P0A3M4_BEMTA</name>
<keyword evidence="5" id="KW-1185">Reference proteome</keyword>
<evidence type="ECO:0000313" key="4">
    <source>
        <dbReference type="EMBL" id="CAH0383356.1"/>
    </source>
</evidence>
<dbReference type="PRINTS" id="PR00080">
    <property type="entry name" value="SDRFAMILY"/>
</dbReference>
<keyword evidence="1" id="KW-0521">NADP</keyword>
<proteinExistence type="inferred from homology"/>
<dbReference type="InterPro" id="IPR036291">
    <property type="entry name" value="NAD(P)-bd_dom_sf"/>
</dbReference>
<dbReference type="AlphaFoldDB" id="A0A9P0A3M4"/>
<accession>A0A9P0A3M4</accession>
<dbReference type="SUPFAM" id="SSF51735">
    <property type="entry name" value="NAD(P)-binding Rossmann-fold domains"/>
    <property type="match status" value="1"/>
</dbReference>
<dbReference type="InterPro" id="IPR051468">
    <property type="entry name" value="Fungal_SecMetab_SDRs"/>
</dbReference>
<dbReference type="Gene3D" id="3.40.50.720">
    <property type="entry name" value="NAD(P)-binding Rossmann-like Domain"/>
    <property type="match status" value="1"/>
</dbReference>
<dbReference type="CDD" id="cd05325">
    <property type="entry name" value="carb_red_sniffer_like_SDR_c"/>
    <property type="match status" value="1"/>
</dbReference>